<accession>A0ABN9TLE6</accession>
<reference evidence="1" key="1">
    <citation type="submission" date="2023-10" db="EMBL/GenBank/DDBJ databases">
        <authorList>
            <person name="Chen Y."/>
            <person name="Shah S."/>
            <person name="Dougan E. K."/>
            <person name="Thang M."/>
            <person name="Chan C."/>
        </authorList>
    </citation>
    <scope>NUCLEOTIDE SEQUENCE [LARGE SCALE GENOMIC DNA]</scope>
</reference>
<sequence>MAPAKAKGSENADVIEQIASTLQQLALTTSEITIHAFTSAARHSRQRALTSAGLTESDLELSSTSQIIGHPQKLAIEPAEGAKRKGVYIESEVVAPDLGGNDCKLGLDMFQTMSDAFEGFDQSSALTAGPLNDIETFKVEGHQLGASTQRGISKACLEANDAAGSLVNAKLGTASYLYPPAAPKSNPYLLSSDQLKQQEIAAGARALQQQRAAARARRAADARREAEEAWEREMQLYPPPLHQEARRLMAAEPSQQLPARAAEEAGGMVKRLPLRLLLRQTEVAWLWIGEARELIGGGTNLPEDTL</sequence>
<keyword evidence="2" id="KW-1185">Reference proteome</keyword>
<dbReference type="EMBL" id="CAUYUJ010014838">
    <property type="protein sequence ID" value="CAK0846677.1"/>
    <property type="molecule type" value="Genomic_DNA"/>
</dbReference>
<name>A0ABN9TLE6_9DINO</name>
<evidence type="ECO:0000313" key="1">
    <source>
        <dbReference type="EMBL" id="CAK0846677.1"/>
    </source>
</evidence>
<organism evidence="1 2">
    <name type="scientific">Prorocentrum cordatum</name>
    <dbReference type="NCBI Taxonomy" id="2364126"/>
    <lineage>
        <taxon>Eukaryota</taxon>
        <taxon>Sar</taxon>
        <taxon>Alveolata</taxon>
        <taxon>Dinophyceae</taxon>
        <taxon>Prorocentrales</taxon>
        <taxon>Prorocentraceae</taxon>
        <taxon>Prorocentrum</taxon>
    </lineage>
</organism>
<protein>
    <submittedName>
        <fullName evidence="1">Uncharacterized protein</fullName>
    </submittedName>
</protein>
<proteinExistence type="predicted"/>
<dbReference type="Proteomes" id="UP001189429">
    <property type="component" value="Unassembled WGS sequence"/>
</dbReference>
<evidence type="ECO:0000313" key="2">
    <source>
        <dbReference type="Proteomes" id="UP001189429"/>
    </source>
</evidence>
<gene>
    <name evidence="1" type="ORF">PCOR1329_LOCUS40125</name>
</gene>
<comment type="caution">
    <text evidence="1">The sequence shown here is derived from an EMBL/GenBank/DDBJ whole genome shotgun (WGS) entry which is preliminary data.</text>
</comment>